<evidence type="ECO:0000313" key="3">
    <source>
        <dbReference type="Proteomes" id="UP000003875"/>
    </source>
</evidence>
<name>C0BUW2_BIFPS</name>
<gene>
    <name evidence="2" type="ORF">BIFPSEUDO_04202</name>
</gene>
<dbReference type="EMBL" id="ABXX02000005">
    <property type="protein sequence ID" value="EEG70166.1"/>
    <property type="molecule type" value="Genomic_DNA"/>
</dbReference>
<reference evidence="2 3" key="1">
    <citation type="submission" date="2009-02" db="EMBL/GenBank/DDBJ databases">
        <title>Draft genome sequence of Bifidobacterium pseudocatenulatum (DSM 20438).</title>
        <authorList>
            <person name="Sudarsanam P."/>
            <person name="Ley R."/>
            <person name="Guruge J."/>
            <person name="Turnbaugh P.J."/>
            <person name="Mahowald M."/>
            <person name="Liep D."/>
            <person name="Gordon J."/>
        </authorList>
    </citation>
    <scope>NUCLEOTIDE SEQUENCE [LARGE SCALE GENOMIC DNA]</scope>
    <source>
        <strain evidence="2 3">DSM 20438</strain>
    </source>
</reference>
<proteinExistence type="predicted"/>
<sequence length="46" mass="5321">MDTRHTHITLTTRAIGMMGTRCTKRNRTTHAEPLNRNQNNVPKQSM</sequence>
<comment type="caution">
    <text evidence="2">The sequence shown here is derived from an EMBL/GenBank/DDBJ whole genome shotgun (WGS) entry which is preliminary data.</text>
</comment>
<dbReference type="AlphaFoldDB" id="C0BUW2"/>
<evidence type="ECO:0000256" key="1">
    <source>
        <dbReference type="SAM" id="MobiDB-lite"/>
    </source>
</evidence>
<feature type="region of interest" description="Disordered" evidence="1">
    <location>
        <begin position="25"/>
        <end position="46"/>
    </location>
</feature>
<accession>C0BUW2</accession>
<protein>
    <submittedName>
        <fullName evidence="2">Uncharacterized protein</fullName>
    </submittedName>
</protein>
<feature type="compositionally biased region" description="Polar residues" evidence="1">
    <location>
        <begin position="35"/>
        <end position="46"/>
    </location>
</feature>
<dbReference type="Proteomes" id="UP000003875">
    <property type="component" value="Unassembled WGS sequence"/>
</dbReference>
<evidence type="ECO:0000313" key="2">
    <source>
        <dbReference type="EMBL" id="EEG70166.1"/>
    </source>
</evidence>
<organism evidence="2 3">
    <name type="scientific">Bifidobacterium pseudocatenulatum DSM 20438 = JCM 1200 = LMG 10505</name>
    <dbReference type="NCBI Taxonomy" id="547043"/>
    <lineage>
        <taxon>Bacteria</taxon>
        <taxon>Bacillati</taxon>
        <taxon>Actinomycetota</taxon>
        <taxon>Actinomycetes</taxon>
        <taxon>Bifidobacteriales</taxon>
        <taxon>Bifidobacteriaceae</taxon>
        <taxon>Bifidobacterium</taxon>
    </lineage>
</organism>
<reference evidence="2 3" key="2">
    <citation type="submission" date="2009-02" db="EMBL/GenBank/DDBJ databases">
        <authorList>
            <person name="Fulton L."/>
            <person name="Clifton S."/>
            <person name="Fulton B."/>
            <person name="Xu J."/>
            <person name="Minx P."/>
            <person name="Pepin K.H."/>
            <person name="Johnson M."/>
            <person name="Bhonagiri V."/>
            <person name="Nash W.E."/>
            <person name="Mardis E.R."/>
            <person name="Wilson R.K."/>
        </authorList>
    </citation>
    <scope>NUCLEOTIDE SEQUENCE [LARGE SCALE GENOMIC DNA]</scope>
    <source>
        <strain evidence="2 3">DSM 20438</strain>
    </source>
</reference>